<organism evidence="2 3">
    <name type="scientific">Pseudolysinimonas kribbensis</name>
    <dbReference type="NCBI Taxonomy" id="433641"/>
    <lineage>
        <taxon>Bacteria</taxon>
        <taxon>Bacillati</taxon>
        <taxon>Actinomycetota</taxon>
        <taxon>Actinomycetes</taxon>
        <taxon>Micrococcales</taxon>
        <taxon>Microbacteriaceae</taxon>
        <taxon>Pseudolysinimonas</taxon>
    </lineage>
</organism>
<keyword evidence="3" id="KW-1185">Reference proteome</keyword>
<feature type="transmembrane region" description="Helical" evidence="1">
    <location>
        <begin position="32"/>
        <end position="53"/>
    </location>
</feature>
<protein>
    <submittedName>
        <fullName evidence="2">Uncharacterized protein</fullName>
    </submittedName>
</protein>
<reference evidence="3" key="1">
    <citation type="journal article" date="2019" name="Int. J. Syst. Evol. Microbiol.">
        <title>The Global Catalogue of Microorganisms (GCM) 10K type strain sequencing project: providing services to taxonomists for standard genome sequencing and annotation.</title>
        <authorList>
            <consortium name="The Broad Institute Genomics Platform"/>
            <consortium name="The Broad Institute Genome Sequencing Center for Infectious Disease"/>
            <person name="Wu L."/>
            <person name="Ma J."/>
        </authorList>
    </citation>
    <scope>NUCLEOTIDE SEQUENCE [LARGE SCALE GENOMIC DNA]</scope>
    <source>
        <strain evidence="3">NBRC 108894</strain>
    </source>
</reference>
<proteinExistence type="predicted"/>
<dbReference type="RefSeq" id="WP_284254759.1">
    <property type="nucleotide sequence ID" value="NZ_BAAAQO010000004.1"/>
</dbReference>
<name>A0ABQ6K8Q7_9MICO</name>
<evidence type="ECO:0000313" key="2">
    <source>
        <dbReference type="EMBL" id="GMA96121.1"/>
    </source>
</evidence>
<evidence type="ECO:0000256" key="1">
    <source>
        <dbReference type="SAM" id="Phobius"/>
    </source>
</evidence>
<keyword evidence="1" id="KW-0812">Transmembrane</keyword>
<gene>
    <name evidence="2" type="ORF">GCM10025881_29450</name>
</gene>
<keyword evidence="1" id="KW-0472">Membrane</keyword>
<keyword evidence="1" id="KW-1133">Transmembrane helix</keyword>
<dbReference type="Proteomes" id="UP001157034">
    <property type="component" value="Unassembled WGS sequence"/>
</dbReference>
<comment type="caution">
    <text evidence="2">The sequence shown here is derived from an EMBL/GenBank/DDBJ whole genome shotgun (WGS) entry which is preliminary data.</text>
</comment>
<sequence length="255" mass="26909">MRLLRRLTRFPSARPRDRAHGRRRQPHHLRRWELALGGTVGVGALALAGAIFATQLAAPSNAQKLSAYISTHAQKLDVASQAAPAPLVSPAPTSTGAAAIVTPDAGPAPDLTRDGYGATPGLQTLSASGTNYDWAKIVLLDGGWPQTDANVTVMTRWMRQENGVDDWWNRNNPLNMGNGGFASFPSLLASAQGVAHLIHSNPGMSGIAAGLAAGDDAAATESAIWNSNWAGGHYAYGAHWHYTPVERIKAPAGAW</sequence>
<evidence type="ECO:0000313" key="3">
    <source>
        <dbReference type="Proteomes" id="UP001157034"/>
    </source>
</evidence>
<accession>A0ABQ6K8Q7</accession>
<dbReference type="EMBL" id="BSVB01000001">
    <property type="protein sequence ID" value="GMA96121.1"/>
    <property type="molecule type" value="Genomic_DNA"/>
</dbReference>